<dbReference type="RefSeq" id="XP_001024989.2">
    <property type="nucleotide sequence ID" value="XM_001024989.2"/>
</dbReference>
<feature type="compositionally biased region" description="Low complexity" evidence="2">
    <location>
        <begin position="721"/>
        <end position="731"/>
    </location>
</feature>
<evidence type="ECO:0000256" key="2">
    <source>
        <dbReference type="SAM" id="MobiDB-lite"/>
    </source>
</evidence>
<evidence type="ECO:0000313" key="4">
    <source>
        <dbReference type="Proteomes" id="UP000009168"/>
    </source>
</evidence>
<feature type="compositionally biased region" description="Polar residues" evidence="2">
    <location>
        <begin position="81"/>
        <end position="98"/>
    </location>
</feature>
<feature type="region of interest" description="Disordered" evidence="2">
    <location>
        <begin position="545"/>
        <end position="565"/>
    </location>
</feature>
<feature type="non-terminal residue" evidence="3">
    <location>
        <position position="1"/>
    </location>
</feature>
<organism evidence="3 4">
    <name type="scientific">Tetrahymena thermophila (strain SB210)</name>
    <dbReference type="NCBI Taxonomy" id="312017"/>
    <lineage>
        <taxon>Eukaryota</taxon>
        <taxon>Sar</taxon>
        <taxon>Alveolata</taxon>
        <taxon>Ciliophora</taxon>
        <taxon>Intramacronucleata</taxon>
        <taxon>Oligohymenophorea</taxon>
        <taxon>Hymenostomatida</taxon>
        <taxon>Tetrahymenina</taxon>
        <taxon>Tetrahymenidae</taxon>
        <taxon>Tetrahymena</taxon>
    </lineage>
</organism>
<gene>
    <name evidence="3" type="ORF">TTHERM_00464920</name>
</gene>
<evidence type="ECO:0000256" key="1">
    <source>
        <dbReference type="SAM" id="Coils"/>
    </source>
</evidence>
<reference evidence="4" key="1">
    <citation type="journal article" date="2006" name="PLoS Biol.">
        <title>Macronuclear genome sequence of the ciliate Tetrahymena thermophila, a model eukaryote.</title>
        <authorList>
            <person name="Eisen J.A."/>
            <person name="Coyne R.S."/>
            <person name="Wu M."/>
            <person name="Wu D."/>
            <person name="Thiagarajan M."/>
            <person name="Wortman J.R."/>
            <person name="Badger J.H."/>
            <person name="Ren Q."/>
            <person name="Amedeo P."/>
            <person name="Jones K.M."/>
            <person name="Tallon L.J."/>
            <person name="Delcher A.L."/>
            <person name="Salzberg S.L."/>
            <person name="Silva J.C."/>
            <person name="Haas B.J."/>
            <person name="Majoros W.H."/>
            <person name="Farzad M."/>
            <person name="Carlton J.M."/>
            <person name="Smith R.K. Jr."/>
            <person name="Garg J."/>
            <person name="Pearlman R.E."/>
            <person name="Karrer K.M."/>
            <person name="Sun L."/>
            <person name="Manning G."/>
            <person name="Elde N.C."/>
            <person name="Turkewitz A.P."/>
            <person name="Asai D.J."/>
            <person name="Wilkes D.E."/>
            <person name="Wang Y."/>
            <person name="Cai H."/>
            <person name="Collins K."/>
            <person name="Stewart B.A."/>
            <person name="Lee S.R."/>
            <person name="Wilamowska K."/>
            <person name="Weinberg Z."/>
            <person name="Ruzzo W.L."/>
            <person name="Wloga D."/>
            <person name="Gaertig J."/>
            <person name="Frankel J."/>
            <person name="Tsao C.-C."/>
            <person name="Gorovsky M.A."/>
            <person name="Keeling P.J."/>
            <person name="Waller R.F."/>
            <person name="Patron N.J."/>
            <person name="Cherry J.M."/>
            <person name="Stover N.A."/>
            <person name="Krieger C.J."/>
            <person name="del Toro C."/>
            <person name="Ryder H.F."/>
            <person name="Williamson S.C."/>
            <person name="Barbeau R.A."/>
            <person name="Hamilton E.P."/>
            <person name="Orias E."/>
        </authorList>
    </citation>
    <scope>NUCLEOTIDE SEQUENCE [LARGE SCALE GENOMIC DNA]</scope>
    <source>
        <strain evidence="4">SB210</strain>
    </source>
</reference>
<feature type="compositionally biased region" description="Polar residues" evidence="2">
    <location>
        <begin position="670"/>
        <end position="685"/>
    </location>
</feature>
<feature type="compositionally biased region" description="Low complexity" evidence="2">
    <location>
        <begin position="659"/>
        <end position="669"/>
    </location>
</feature>
<dbReference type="EMBL" id="GG662441">
    <property type="protein sequence ID" value="EAS04744.2"/>
    <property type="molecule type" value="Genomic_DNA"/>
</dbReference>
<feature type="region of interest" description="Disordered" evidence="2">
    <location>
        <begin position="71"/>
        <end position="108"/>
    </location>
</feature>
<dbReference type="Proteomes" id="UP000009168">
    <property type="component" value="Unassembled WGS sequence"/>
</dbReference>
<feature type="region of interest" description="Disordered" evidence="2">
    <location>
        <begin position="597"/>
        <end position="625"/>
    </location>
</feature>
<accession>I7LXJ2</accession>
<feature type="compositionally biased region" description="Basic and acidic residues" evidence="2">
    <location>
        <begin position="741"/>
        <end position="758"/>
    </location>
</feature>
<keyword evidence="1" id="KW-0175">Coiled coil</keyword>
<keyword evidence="4" id="KW-1185">Reference proteome</keyword>
<dbReference type="InParanoid" id="I7LXJ2"/>
<feature type="region of interest" description="Disordered" evidence="2">
    <location>
        <begin position="719"/>
        <end position="775"/>
    </location>
</feature>
<feature type="coiled-coil region" evidence="1">
    <location>
        <begin position="399"/>
        <end position="469"/>
    </location>
</feature>
<proteinExistence type="predicted"/>
<evidence type="ECO:0000313" key="3">
    <source>
        <dbReference type="EMBL" id="EAS04744.2"/>
    </source>
</evidence>
<dbReference type="GeneID" id="7833678"/>
<dbReference type="AlphaFoldDB" id="I7LXJ2"/>
<sequence>QLILKNSQNQLRIIVFQAIEMFNMDTSPTNQAEFVTTQETNYNQHAGDKYGQSDYYQDEEQYIELLENSKEDGQRKYASQMGRNHQGNNKYSISQLEGPQNKKENKKQKNFKINKVPINIGTERPFVIDTNVGKTNKLSYNPLTDDHLKGFFLNKNVRKQIKQNQLVDKEGRILDKYFVKLNSCKESQHNPTHNVALPFKLNLSDNQLYKDELNRFFDSNKDEHSNYQFTNHNDQDIKIETLQDDIEIKKDLLKSYDSPRDRRRVKRFNSSQKQLVQQSIYQQTYLSGVISDRFQPNSNRTYVKSAQNGQNGLPQYYVKNEYNKCKTPDPYYQKQNFENDQFKPSNRPIQNKTAYQTSSQINKNQDGIQANSHQIDRQNMLQEDKNLKQNSSTQQIENNKSLDERKKQLVQRKQLIKKQQLELAKKQAQEVQMKLAKQKELQQQKLLLIQKQEQQIQQYKLLMSASQTKINDQNEKSPKSMLNNSHISYQNSSVTNHTQSISNYLLKSPIIPTKLQNGKRPKLAVYAVNDTYTQYDKQLFQQKRCQSVESNHNNYSSTNASHQNQISNQNDSYIDNQSILQKLNQNMIQIQNLQTKNSLKSTTPLSSNSKENHSLSQAKQPFNKFNQNKITSLQNTKKNNKLNDSKNQEINQVKGNTFSSASASSNKSNQFEISNKKSIQINYSDTKGRVTPFSPSKREPSQTPNKLLAKKQENQNEHLNNHNTQNNQQKSEQLEQEQEQQQDKNENTPKQKDIKDNENLENDDNQNSMSKNEFKEYMIKQVQNIKQDMSSIKEIQSCTTPDKQISKEQFEQFISKYKTKVNQQQSAQLTDLSQNQENKN</sequence>
<dbReference type="KEGG" id="tet:TTHERM_00464920"/>
<protein>
    <submittedName>
        <fullName evidence="3">Uncharacterized protein</fullName>
    </submittedName>
</protein>
<feature type="region of interest" description="Disordered" evidence="2">
    <location>
        <begin position="820"/>
        <end position="840"/>
    </location>
</feature>
<feature type="region of interest" description="Disordered" evidence="2">
    <location>
        <begin position="657"/>
        <end position="705"/>
    </location>
</feature>
<name>I7LXJ2_TETTS</name>